<dbReference type="PANTHER" id="PTHR30385">
    <property type="entry name" value="SIGMA FACTOR F FLAGELLAR"/>
    <property type="match status" value="1"/>
</dbReference>
<dbReference type="Gene3D" id="1.10.1740.10">
    <property type="match status" value="1"/>
</dbReference>
<evidence type="ECO:0000256" key="1">
    <source>
        <dbReference type="ARBA" id="ARBA00023015"/>
    </source>
</evidence>
<dbReference type="Pfam" id="PF04545">
    <property type="entry name" value="Sigma70_r4"/>
    <property type="match status" value="1"/>
</dbReference>
<keyword evidence="2" id="KW-0731">Sigma factor</keyword>
<dbReference type="InterPro" id="IPR007630">
    <property type="entry name" value="RNA_pol_sigma70_r4"/>
</dbReference>
<evidence type="ECO:0000256" key="3">
    <source>
        <dbReference type="ARBA" id="ARBA00023125"/>
    </source>
</evidence>
<dbReference type="InterPro" id="IPR013325">
    <property type="entry name" value="RNA_pol_sigma_r2"/>
</dbReference>
<reference evidence="7 8" key="1">
    <citation type="submission" date="2023-11" db="EMBL/GenBank/DDBJ databases">
        <title>Draft genome of Azohydromonas lata strain H1 (DSM1123), a polyhydroxyalkanoate producer.</title>
        <authorList>
            <person name="Traversa D."/>
            <person name="D'Addabbo P."/>
            <person name="Pazzani C."/>
            <person name="Manzari C."/>
            <person name="Chiara M."/>
            <person name="Scrascia M."/>
        </authorList>
    </citation>
    <scope>NUCLEOTIDE SEQUENCE [LARGE SCALE GENOMIC DNA]</scope>
    <source>
        <strain evidence="7 8">H1</strain>
    </source>
</reference>
<dbReference type="SUPFAM" id="SSF88946">
    <property type="entry name" value="Sigma2 domain of RNA polymerase sigma factors"/>
    <property type="match status" value="1"/>
</dbReference>
<gene>
    <name evidence="7" type="ORF">SM757_22605</name>
</gene>
<evidence type="ECO:0000256" key="5">
    <source>
        <dbReference type="SAM" id="MobiDB-lite"/>
    </source>
</evidence>
<organism evidence="7 8">
    <name type="scientific">Azohydromonas lata</name>
    <dbReference type="NCBI Taxonomy" id="45677"/>
    <lineage>
        <taxon>Bacteria</taxon>
        <taxon>Pseudomonadati</taxon>
        <taxon>Pseudomonadota</taxon>
        <taxon>Betaproteobacteria</taxon>
        <taxon>Burkholderiales</taxon>
        <taxon>Sphaerotilaceae</taxon>
        <taxon>Azohydromonas</taxon>
    </lineage>
</organism>
<dbReference type="Gene3D" id="1.20.140.160">
    <property type="match status" value="1"/>
</dbReference>
<dbReference type="InterPro" id="IPR014284">
    <property type="entry name" value="RNA_pol_sigma-70_dom"/>
</dbReference>
<dbReference type="RefSeq" id="WP_066339516.1">
    <property type="nucleotide sequence ID" value="NZ_JAXOJX010000043.1"/>
</dbReference>
<sequence length="312" mass="35060">MVLPMHGVPSALIARNESWVRKQAQALVRHLPANVEKADLIQVGLIAVAQAALSFEWEGDRDTEEAKEAFVRYARMRVKGAMLDELRQMDHLGRGQRRKVKIIQIARERWRATNGGEATLAQISKVCGLSVDEISALEMLDQAGRTRSSSGPDSEFDEQPHYEFHPATEKEEVEARVDTSIVMRHLEKFFAQLPDRDRQVIDSYLGVGMTPVELAASLKVTPSRVSQLYKSVLQRISTHFGHSQLRAADRAPNIATKHFDELVAEREKELEALPTDGPWGTLIENVLTKPKEQFGDRDGDNRISVSSTTRWG</sequence>
<comment type="caution">
    <text evidence="7">The sequence shown here is derived from an EMBL/GenBank/DDBJ whole genome shotgun (WGS) entry which is preliminary data.</text>
</comment>
<evidence type="ECO:0000259" key="6">
    <source>
        <dbReference type="Pfam" id="PF04545"/>
    </source>
</evidence>
<evidence type="ECO:0000256" key="2">
    <source>
        <dbReference type="ARBA" id="ARBA00023082"/>
    </source>
</evidence>
<accession>A0ABU5IKH9</accession>
<name>A0ABU5IKH9_9BURK</name>
<dbReference type="PANTHER" id="PTHR30385:SF7">
    <property type="entry name" value="RNA POLYMERASE SIGMA FACTOR FLIA"/>
    <property type="match status" value="1"/>
</dbReference>
<keyword evidence="4" id="KW-0804">Transcription</keyword>
<evidence type="ECO:0000256" key="4">
    <source>
        <dbReference type="ARBA" id="ARBA00023163"/>
    </source>
</evidence>
<evidence type="ECO:0000313" key="7">
    <source>
        <dbReference type="EMBL" id="MDZ5459374.1"/>
    </source>
</evidence>
<feature type="compositionally biased region" description="Basic and acidic residues" evidence="5">
    <location>
        <begin position="290"/>
        <end position="301"/>
    </location>
</feature>
<proteinExistence type="predicted"/>
<dbReference type="Proteomes" id="UP001293718">
    <property type="component" value="Unassembled WGS sequence"/>
</dbReference>
<dbReference type="InterPro" id="IPR013324">
    <property type="entry name" value="RNA_pol_sigma_r3/r4-like"/>
</dbReference>
<dbReference type="SUPFAM" id="SSF88659">
    <property type="entry name" value="Sigma3 and sigma4 domains of RNA polymerase sigma factors"/>
    <property type="match status" value="1"/>
</dbReference>
<dbReference type="EMBL" id="JAXOJX010000043">
    <property type="protein sequence ID" value="MDZ5459374.1"/>
    <property type="molecule type" value="Genomic_DNA"/>
</dbReference>
<keyword evidence="8" id="KW-1185">Reference proteome</keyword>
<feature type="domain" description="RNA polymerase sigma-70 region 4" evidence="6">
    <location>
        <begin position="191"/>
        <end position="236"/>
    </location>
</feature>
<evidence type="ECO:0000313" key="8">
    <source>
        <dbReference type="Proteomes" id="UP001293718"/>
    </source>
</evidence>
<feature type="region of interest" description="Disordered" evidence="5">
    <location>
        <begin position="143"/>
        <end position="164"/>
    </location>
</feature>
<protein>
    <submittedName>
        <fullName evidence="7">Sigma-70 family RNA polymerase sigma factor</fullName>
    </submittedName>
</protein>
<keyword evidence="1" id="KW-0805">Transcription regulation</keyword>
<dbReference type="NCBIfam" id="TIGR02937">
    <property type="entry name" value="sigma70-ECF"/>
    <property type="match status" value="1"/>
</dbReference>
<feature type="region of interest" description="Disordered" evidence="5">
    <location>
        <begin position="290"/>
        <end position="312"/>
    </location>
</feature>
<keyword evidence="3" id="KW-0238">DNA-binding</keyword>
<feature type="compositionally biased region" description="Polar residues" evidence="5">
    <location>
        <begin position="303"/>
        <end position="312"/>
    </location>
</feature>